<dbReference type="AlphaFoldDB" id="A0A4Y2FF72"/>
<organism evidence="1 2">
    <name type="scientific">Araneus ventricosus</name>
    <name type="common">Orbweaver spider</name>
    <name type="synonym">Epeira ventricosa</name>
    <dbReference type="NCBI Taxonomy" id="182803"/>
    <lineage>
        <taxon>Eukaryota</taxon>
        <taxon>Metazoa</taxon>
        <taxon>Ecdysozoa</taxon>
        <taxon>Arthropoda</taxon>
        <taxon>Chelicerata</taxon>
        <taxon>Arachnida</taxon>
        <taxon>Araneae</taxon>
        <taxon>Araneomorphae</taxon>
        <taxon>Entelegynae</taxon>
        <taxon>Araneoidea</taxon>
        <taxon>Araneidae</taxon>
        <taxon>Araneus</taxon>
    </lineage>
</organism>
<keyword evidence="2" id="KW-1185">Reference proteome</keyword>
<gene>
    <name evidence="1" type="ORF">AVEN_162654_1</name>
</gene>
<proteinExistence type="predicted"/>
<dbReference type="EMBL" id="BGPR01000886">
    <property type="protein sequence ID" value="GBM39136.1"/>
    <property type="molecule type" value="Genomic_DNA"/>
</dbReference>
<dbReference type="Proteomes" id="UP000499080">
    <property type="component" value="Unassembled WGS sequence"/>
</dbReference>
<comment type="caution">
    <text evidence="1">The sequence shown here is derived from an EMBL/GenBank/DDBJ whole genome shotgun (WGS) entry which is preliminary data.</text>
</comment>
<evidence type="ECO:0000313" key="1">
    <source>
        <dbReference type="EMBL" id="GBM39136.1"/>
    </source>
</evidence>
<accession>A0A4Y2FF72</accession>
<sequence length="95" mass="10599">MRVQVPFRTTSPCVSSKWGILLLNLIHIFEYAGCDGLGFSPEGSRFKTRFHQTFTTSMGLVHIKSDATCQMSSRCCGMEVQRVGCWLGSLLCHLP</sequence>
<name>A0A4Y2FF72_ARAVE</name>
<evidence type="ECO:0000313" key="2">
    <source>
        <dbReference type="Proteomes" id="UP000499080"/>
    </source>
</evidence>
<reference evidence="1 2" key="1">
    <citation type="journal article" date="2019" name="Sci. Rep.">
        <title>Orb-weaving spider Araneus ventricosus genome elucidates the spidroin gene catalogue.</title>
        <authorList>
            <person name="Kono N."/>
            <person name="Nakamura H."/>
            <person name="Ohtoshi R."/>
            <person name="Moran D.A.P."/>
            <person name="Shinohara A."/>
            <person name="Yoshida Y."/>
            <person name="Fujiwara M."/>
            <person name="Mori M."/>
            <person name="Tomita M."/>
            <person name="Arakawa K."/>
        </authorList>
    </citation>
    <scope>NUCLEOTIDE SEQUENCE [LARGE SCALE GENOMIC DNA]</scope>
</reference>
<protein>
    <submittedName>
        <fullName evidence="1">Uncharacterized protein</fullName>
    </submittedName>
</protein>